<evidence type="ECO:0000313" key="2">
    <source>
        <dbReference type="EMBL" id="PIG79209.1"/>
    </source>
</evidence>
<comment type="caution">
    <text evidence="2">The sequence shown here is derived from an EMBL/GenBank/DDBJ whole genome shotgun (WGS) entry which is preliminary data.</text>
</comment>
<proteinExistence type="predicted"/>
<keyword evidence="3" id="KW-1185">Reference proteome</keyword>
<feature type="compositionally biased region" description="Pro residues" evidence="1">
    <location>
        <begin position="1"/>
        <end position="17"/>
    </location>
</feature>
<evidence type="ECO:0000256" key="1">
    <source>
        <dbReference type="SAM" id="MobiDB-lite"/>
    </source>
</evidence>
<protein>
    <submittedName>
        <fullName evidence="2">Uncharacterized protein</fullName>
    </submittedName>
</protein>
<accession>A0A2G7FFF1</accession>
<gene>
    <name evidence="2" type="ORF">AARAC_010500</name>
</gene>
<evidence type="ECO:0000313" key="3">
    <source>
        <dbReference type="Proteomes" id="UP000231358"/>
    </source>
</evidence>
<name>A0A2G7FFF1_9EURO</name>
<dbReference type="AlphaFoldDB" id="A0A2G7FFF1"/>
<sequence>MPAPNPPDKSFPEPPNTRQPAADTPNAVVTKRLVGPERALLHGAFEFLLEALNEPVDFEVDAGVDEGVEVAGGVF</sequence>
<dbReference type="Proteomes" id="UP000231358">
    <property type="component" value="Unassembled WGS sequence"/>
</dbReference>
<organism evidence="2 3">
    <name type="scientific">Aspergillus arachidicola</name>
    <dbReference type="NCBI Taxonomy" id="656916"/>
    <lineage>
        <taxon>Eukaryota</taxon>
        <taxon>Fungi</taxon>
        <taxon>Dikarya</taxon>
        <taxon>Ascomycota</taxon>
        <taxon>Pezizomycotina</taxon>
        <taxon>Eurotiomycetes</taxon>
        <taxon>Eurotiomycetidae</taxon>
        <taxon>Eurotiales</taxon>
        <taxon>Aspergillaceae</taxon>
        <taxon>Aspergillus</taxon>
        <taxon>Aspergillus subgen. Circumdati</taxon>
    </lineage>
</organism>
<dbReference type="EMBL" id="NEXV01000702">
    <property type="protein sequence ID" value="PIG79209.1"/>
    <property type="molecule type" value="Genomic_DNA"/>
</dbReference>
<reference evidence="2 3" key="1">
    <citation type="submission" date="2017-05" db="EMBL/GenBank/DDBJ databases">
        <title>Genome sequence for an aflatoxigenic pathogen of Argentinian peanut, Aspergillus arachidicola.</title>
        <authorList>
            <person name="Moore G."/>
            <person name="Beltz S.B."/>
            <person name="Mack B.M."/>
        </authorList>
    </citation>
    <scope>NUCLEOTIDE SEQUENCE [LARGE SCALE GENOMIC DNA]</scope>
    <source>
        <strain evidence="2 3">CBS 117610</strain>
    </source>
</reference>
<feature type="region of interest" description="Disordered" evidence="1">
    <location>
        <begin position="1"/>
        <end position="27"/>
    </location>
</feature>